<accession>H3SFN5</accession>
<comment type="caution">
    <text evidence="2">The sequence shown here is derived from an EMBL/GenBank/DDBJ whole genome shotgun (WGS) entry which is preliminary data.</text>
</comment>
<dbReference type="AlphaFoldDB" id="H3SFN5"/>
<feature type="transmembrane region" description="Helical" evidence="1">
    <location>
        <begin position="35"/>
        <end position="53"/>
    </location>
</feature>
<name>H3SFN5_9BACL</name>
<dbReference type="Proteomes" id="UP000003900">
    <property type="component" value="Unassembled WGS sequence"/>
</dbReference>
<organism evidence="2 3">
    <name type="scientific">Paenibacillus dendritiformis C454</name>
    <dbReference type="NCBI Taxonomy" id="1131935"/>
    <lineage>
        <taxon>Bacteria</taxon>
        <taxon>Bacillati</taxon>
        <taxon>Bacillota</taxon>
        <taxon>Bacilli</taxon>
        <taxon>Bacillales</taxon>
        <taxon>Paenibacillaceae</taxon>
        <taxon>Paenibacillus</taxon>
    </lineage>
</organism>
<evidence type="ECO:0000313" key="2">
    <source>
        <dbReference type="EMBL" id="EHQ62067.1"/>
    </source>
</evidence>
<keyword evidence="1" id="KW-0472">Membrane</keyword>
<gene>
    <name evidence="2" type="ORF">PDENDC454_11700</name>
</gene>
<proteinExistence type="predicted"/>
<keyword evidence="3" id="KW-1185">Reference proteome</keyword>
<protein>
    <submittedName>
        <fullName evidence="2">Uncharacterized protein</fullName>
    </submittedName>
</protein>
<evidence type="ECO:0000256" key="1">
    <source>
        <dbReference type="SAM" id="Phobius"/>
    </source>
</evidence>
<keyword evidence="1" id="KW-1133">Transmembrane helix</keyword>
<sequence>MEIYAAHGLKLCFFEQDDIVYVILKYRKKLHKSDTWYGIRMACWIFFCARNAYNSKFTYFLF</sequence>
<keyword evidence="1" id="KW-0812">Transmembrane</keyword>
<reference evidence="2 3" key="1">
    <citation type="journal article" date="2012" name="J. Bacteriol.">
        <title>Genome Sequence of the Pattern-Forming Social Bacterium Paenibacillus dendritiformis C454 Chiral Morphotype.</title>
        <authorList>
            <person name="Sirota-Madi A."/>
            <person name="Olender T."/>
            <person name="Helman Y."/>
            <person name="Brainis I."/>
            <person name="Finkelshtein A."/>
            <person name="Roth D."/>
            <person name="Hagai E."/>
            <person name="Leshkowitz D."/>
            <person name="Brodsky L."/>
            <person name="Galatenko V."/>
            <person name="Nikolaev V."/>
            <person name="Gutnick D.L."/>
            <person name="Lancet D."/>
            <person name="Ben-Jacob E."/>
        </authorList>
    </citation>
    <scope>NUCLEOTIDE SEQUENCE [LARGE SCALE GENOMIC DNA]</scope>
    <source>
        <strain evidence="2 3">C454</strain>
    </source>
</reference>
<dbReference type="EMBL" id="AHKH01000025">
    <property type="protein sequence ID" value="EHQ62067.1"/>
    <property type="molecule type" value="Genomic_DNA"/>
</dbReference>
<evidence type="ECO:0000313" key="3">
    <source>
        <dbReference type="Proteomes" id="UP000003900"/>
    </source>
</evidence>